<dbReference type="InterPro" id="IPR001509">
    <property type="entry name" value="Epimerase_deHydtase"/>
</dbReference>
<evidence type="ECO:0000313" key="3">
    <source>
        <dbReference type="Proteomes" id="UP000246171"/>
    </source>
</evidence>
<dbReference type="GO" id="GO:0005737">
    <property type="term" value="C:cytoplasm"/>
    <property type="evidence" value="ECO:0007669"/>
    <property type="project" value="TreeGrafter"/>
</dbReference>
<dbReference type="PANTHER" id="PTHR48079">
    <property type="entry name" value="PROTEIN YEEZ"/>
    <property type="match status" value="1"/>
</dbReference>
<dbReference type="InterPro" id="IPR036291">
    <property type="entry name" value="NAD(P)-bd_dom_sf"/>
</dbReference>
<dbReference type="Gene3D" id="3.40.50.720">
    <property type="entry name" value="NAD(P)-binding Rossmann-like Domain"/>
    <property type="match status" value="1"/>
</dbReference>
<dbReference type="AlphaFoldDB" id="A0A317UX15"/>
<evidence type="ECO:0000313" key="2">
    <source>
        <dbReference type="EMBL" id="PWY65062.1"/>
    </source>
</evidence>
<dbReference type="SUPFAM" id="SSF51735">
    <property type="entry name" value="NAD(P)-binding Rossmann-fold domains"/>
    <property type="match status" value="1"/>
</dbReference>
<proteinExistence type="predicted"/>
<evidence type="ECO:0000259" key="1">
    <source>
        <dbReference type="Pfam" id="PF01370"/>
    </source>
</evidence>
<reference evidence="2" key="1">
    <citation type="submission" date="2016-12" db="EMBL/GenBank/DDBJ databases">
        <title>The genomes of Aspergillus section Nigri reveals drivers in fungal speciation.</title>
        <authorList>
            <consortium name="DOE Joint Genome Institute"/>
            <person name="Vesth T.C."/>
            <person name="Nybo J."/>
            <person name="Theobald S."/>
            <person name="Brandl J."/>
            <person name="Frisvad J.C."/>
            <person name="Nielsen K.F."/>
            <person name="Lyhne E.K."/>
            <person name="Kogle M.E."/>
            <person name="Kuo A."/>
            <person name="Riley R."/>
            <person name="Clum A."/>
            <person name="Nolan M."/>
            <person name="Lipzen A."/>
            <person name="Salamov A."/>
            <person name="Henrissat B."/>
            <person name="Wiebenga A."/>
            <person name="De vries R.P."/>
            <person name="Grigoriev I.V."/>
            <person name="Mortensen U.H."/>
            <person name="Andersen M.R."/>
            <person name="Baker S.E."/>
        </authorList>
    </citation>
    <scope>NUCLEOTIDE SEQUENCE</scope>
    <source>
        <strain evidence="2">CBS 122712</strain>
    </source>
</reference>
<dbReference type="InterPro" id="IPR051783">
    <property type="entry name" value="NAD(P)-dependent_oxidoreduct"/>
</dbReference>
<dbReference type="PANTHER" id="PTHR48079:SF5">
    <property type="entry name" value="DEPENDENT EPIMERASE_DEHYDRATASE, PUTATIVE (AFU_ORTHOLOGUE AFUA_7G00180)-RELATED"/>
    <property type="match status" value="1"/>
</dbReference>
<dbReference type="EMBL" id="MSFU01000028">
    <property type="protein sequence ID" value="PWY65062.1"/>
    <property type="molecule type" value="Genomic_DNA"/>
</dbReference>
<dbReference type="OrthoDB" id="10262413at2759"/>
<dbReference type="GO" id="GO:0004029">
    <property type="term" value="F:aldehyde dehydrogenase (NAD+) activity"/>
    <property type="evidence" value="ECO:0007669"/>
    <property type="project" value="TreeGrafter"/>
</dbReference>
<name>A0A317UX15_ASPEC</name>
<comment type="caution">
    <text evidence="2">The sequence shown here is derived from an EMBL/GenBank/DDBJ whole genome shotgun (WGS) entry which is preliminary data.</text>
</comment>
<dbReference type="Pfam" id="PF01370">
    <property type="entry name" value="Epimerase"/>
    <property type="match status" value="1"/>
</dbReference>
<protein>
    <submittedName>
        <fullName evidence="2">Oxidoreductase domain-containing protein</fullName>
    </submittedName>
</protein>
<dbReference type="VEuPathDB" id="FungiDB:BO83DRAFT_453353"/>
<dbReference type="GeneID" id="37058869"/>
<dbReference type="Proteomes" id="UP000246171">
    <property type="component" value="Unassembled WGS sequence"/>
</dbReference>
<dbReference type="RefSeq" id="XP_025384294.1">
    <property type="nucleotide sequence ID" value="XM_025536907.1"/>
</dbReference>
<keyword evidence="3" id="KW-1185">Reference proteome</keyword>
<feature type="domain" description="NAD-dependent epimerase/dehydratase" evidence="1">
    <location>
        <begin position="11"/>
        <end position="241"/>
    </location>
</feature>
<organism evidence="2 3">
    <name type="scientific">Aspergillus eucalypticola (strain CBS 122712 / IBT 29274)</name>
    <dbReference type="NCBI Taxonomy" id="1448314"/>
    <lineage>
        <taxon>Eukaryota</taxon>
        <taxon>Fungi</taxon>
        <taxon>Dikarya</taxon>
        <taxon>Ascomycota</taxon>
        <taxon>Pezizomycotina</taxon>
        <taxon>Eurotiomycetes</taxon>
        <taxon>Eurotiomycetidae</taxon>
        <taxon>Eurotiales</taxon>
        <taxon>Aspergillaceae</taxon>
        <taxon>Aspergillus</taxon>
        <taxon>Aspergillus subgen. Circumdati</taxon>
    </lineage>
</organism>
<sequence>MTTTTSTKTLFLTGGSGYIGSALIPLALSRNYTIRALSRTPQSDTKLLSLGATPIRGDLTSLSTLRTESASATAVIHLATAFVFGQTPSYATIKDIDTAALDAIVSGLSSTPNPDGTPKPLVTTSGTLLVRPNADGSETDEFSPLDTHPLVSRNEITAHGLALGEKTNGRVRVMDIRLAPFVYGRGGSGIRLFMQMAKHAGKIVTVSGGVNRTTTVHVDDAAELFLLAVEKGVQGGVYNAGDKTGVTVGEILGAVAEIMHVPVEDLGVEEAKEKLGDVVAGFLAAENRASGGRARRELGWVCRGEGVLEDIKGERGSYREVVGEL</sequence>
<gene>
    <name evidence="2" type="ORF">BO83DRAFT_453353</name>
</gene>
<accession>A0A317UX15</accession>